<dbReference type="Proteomes" id="UP000501107">
    <property type="component" value="Chromosome"/>
</dbReference>
<dbReference type="SUPFAM" id="SSF53927">
    <property type="entry name" value="Cytidine deaminase-like"/>
    <property type="match status" value="1"/>
</dbReference>
<proteinExistence type="predicted"/>
<dbReference type="SMR" id="A0A0B5NZM4"/>
<dbReference type="NCBIfam" id="NF006155">
    <property type="entry name" value="PRK08298.1"/>
    <property type="match status" value="1"/>
</dbReference>
<dbReference type="RefSeq" id="WP_001019670.1">
    <property type="nucleotide sequence ID" value="NZ_CP009335.1"/>
</dbReference>
<dbReference type="CDD" id="cd01283">
    <property type="entry name" value="cytidine_deaminase"/>
    <property type="match status" value="1"/>
</dbReference>
<gene>
    <name evidence="1" type="ORF">BF38_4811</name>
    <name evidence="2" type="ORF">FOC89_04775</name>
</gene>
<evidence type="ECO:0000313" key="2">
    <source>
        <dbReference type="EMBL" id="QKH23330.1"/>
    </source>
</evidence>
<dbReference type="Proteomes" id="UP000031876">
    <property type="component" value="Chromosome"/>
</dbReference>
<sequence length="142" mass="16357">MNIEQQLYDVVKQLIEQRYPNDWGGAAAIRVEDGTIYTSVAPDVINASTELCMETGAILEAHKFQKKVTHSICLARENEHSELKVLSPCGVCQERLFYWGPEVQCAITNAKQDIIFKPLKELQPYHWTEAYHDEMVKEWSTR</sequence>
<accession>A0A0B5NZM4</accession>
<dbReference type="FunFam" id="3.40.140.10:FF:000059">
    <property type="entry name" value="Putative cytidine deaminase"/>
    <property type="match status" value="1"/>
</dbReference>
<dbReference type="Gene3D" id="3.40.140.10">
    <property type="entry name" value="Cytidine Deaminase, domain 2"/>
    <property type="match status" value="1"/>
</dbReference>
<evidence type="ECO:0000313" key="1">
    <source>
        <dbReference type="EMBL" id="AJG79431.1"/>
    </source>
</evidence>
<dbReference type="GeneID" id="45023417"/>
<dbReference type="InterPro" id="IPR016193">
    <property type="entry name" value="Cytidine_deaminase-like"/>
</dbReference>
<reference evidence="2 4" key="2">
    <citation type="submission" date="2020-05" db="EMBL/GenBank/DDBJ databases">
        <title>FDA dAtabase for Regulatory Grade micrObial Sequences (FDA-ARGOS): Supporting development and validation of Infectious Disease Dx tests.</title>
        <authorList>
            <person name="Nelson B."/>
            <person name="Plummer A."/>
            <person name="Tallon L."/>
            <person name="Sadzewicz L."/>
            <person name="Zhao X."/>
            <person name="Vavikolanu K."/>
            <person name="Mehta A."/>
            <person name="Aluvathingal J."/>
            <person name="Nadendla S."/>
            <person name="Myers T."/>
            <person name="Yan Y."/>
            <person name="Sichtig H."/>
        </authorList>
    </citation>
    <scope>NUCLEOTIDE SEQUENCE [LARGE SCALE GENOMIC DNA]</scope>
    <source>
        <strain evidence="2 4">FDAARGOS_795</strain>
    </source>
</reference>
<protein>
    <submittedName>
        <fullName evidence="2">Cytidine deaminase</fullName>
    </submittedName>
</protein>
<dbReference type="OMA" id="SPCGICQ"/>
<reference evidence="1 3" key="1">
    <citation type="journal article" date="2015" name="Genome Announc.">
        <title>Complete genome sequences for 35 biothreat assay-relevant bacillus species.</title>
        <authorList>
            <person name="Johnson S.L."/>
            <person name="Daligault H.E."/>
            <person name="Davenport K.W."/>
            <person name="Jaissle J."/>
            <person name="Frey K.G."/>
            <person name="Ladner J.T."/>
            <person name="Broomall S.M."/>
            <person name="Bishop-Lilly K.A."/>
            <person name="Bruce D.C."/>
            <person name="Gibbons H.S."/>
            <person name="Coyne S.R."/>
            <person name="Lo C.C."/>
            <person name="Meincke L."/>
            <person name="Munk A.C."/>
            <person name="Koroleva G.I."/>
            <person name="Rosenzweig C.N."/>
            <person name="Palacios G.F."/>
            <person name="Redden C.L."/>
            <person name="Minogue T.D."/>
            <person name="Chain P.S."/>
        </authorList>
    </citation>
    <scope>NUCLEOTIDE SEQUENCE [LARGE SCALE GENOMIC DNA]</scope>
    <source>
        <strain evidence="1 3">HD1011</strain>
    </source>
</reference>
<dbReference type="GO" id="GO:0003824">
    <property type="term" value="F:catalytic activity"/>
    <property type="evidence" value="ECO:0007669"/>
    <property type="project" value="InterPro"/>
</dbReference>
<dbReference type="AlphaFoldDB" id="A0A0B5NZM4"/>
<dbReference type="KEGG" id="btw:BF38_4811"/>
<name>A0A0B5NZM4_BACTU</name>
<dbReference type="EMBL" id="CP053980">
    <property type="protein sequence ID" value="QKH23330.1"/>
    <property type="molecule type" value="Genomic_DNA"/>
</dbReference>
<organism evidence="2 4">
    <name type="scientific">Bacillus thuringiensis</name>
    <dbReference type="NCBI Taxonomy" id="1428"/>
    <lineage>
        <taxon>Bacteria</taxon>
        <taxon>Bacillati</taxon>
        <taxon>Bacillota</taxon>
        <taxon>Bacilli</taxon>
        <taxon>Bacillales</taxon>
        <taxon>Bacillaceae</taxon>
        <taxon>Bacillus</taxon>
        <taxon>Bacillus cereus group</taxon>
    </lineage>
</organism>
<dbReference type="EMBL" id="CP009335">
    <property type="protein sequence ID" value="AJG79431.1"/>
    <property type="molecule type" value="Genomic_DNA"/>
</dbReference>
<evidence type="ECO:0000313" key="3">
    <source>
        <dbReference type="Proteomes" id="UP000031876"/>
    </source>
</evidence>
<evidence type="ECO:0000313" key="4">
    <source>
        <dbReference type="Proteomes" id="UP000501107"/>
    </source>
</evidence>